<comment type="caution">
    <text evidence="1">The sequence shown here is derived from an EMBL/GenBank/DDBJ whole genome shotgun (WGS) entry which is preliminary data.</text>
</comment>
<accession>A0A8T0ERP9</accession>
<name>A0A8T0ERP9_ARGBR</name>
<dbReference type="Pfam" id="PF03564">
    <property type="entry name" value="DUF1759"/>
    <property type="match status" value="1"/>
</dbReference>
<protein>
    <submittedName>
        <fullName evidence="1">Uncharacterized protein</fullName>
    </submittedName>
</protein>
<reference evidence="1" key="2">
    <citation type="submission" date="2020-06" db="EMBL/GenBank/DDBJ databases">
        <authorList>
            <person name="Sheffer M."/>
        </authorList>
    </citation>
    <scope>NUCLEOTIDE SEQUENCE</scope>
</reference>
<sequence>MPPNERLNFTCPVIRMKGITSPQSPWTVTSKSKLLKAIQNFSNVCKEIERIEEIIKNAVENEGSSDALFNVLKAKFNTYEQKLENSFSNLDVNDSEEKLEKYSEFQDVLFECAVLLENTKPKNKTESQAVCSNAKIQASKKLPKLELPHFYGDMENWISFKELFQAMVINNSELSKIDKLQYLFASTKVNAAKLIRGFTIREENLKYCWELLCKRFENKSQLAN</sequence>
<dbReference type="PANTHER" id="PTHR22954:SF3">
    <property type="entry name" value="PROTEIN CBG08539"/>
    <property type="match status" value="1"/>
</dbReference>
<dbReference type="PANTHER" id="PTHR22954">
    <property type="entry name" value="RETROVIRAL PROTEASE-RELATED"/>
    <property type="match status" value="1"/>
</dbReference>
<evidence type="ECO:0000313" key="1">
    <source>
        <dbReference type="EMBL" id="KAF8778407.1"/>
    </source>
</evidence>
<dbReference type="EMBL" id="JABXBU010002072">
    <property type="protein sequence ID" value="KAF8778407.1"/>
    <property type="molecule type" value="Genomic_DNA"/>
</dbReference>
<organism evidence="1 2">
    <name type="scientific">Argiope bruennichi</name>
    <name type="common">Wasp spider</name>
    <name type="synonym">Aranea bruennichi</name>
    <dbReference type="NCBI Taxonomy" id="94029"/>
    <lineage>
        <taxon>Eukaryota</taxon>
        <taxon>Metazoa</taxon>
        <taxon>Ecdysozoa</taxon>
        <taxon>Arthropoda</taxon>
        <taxon>Chelicerata</taxon>
        <taxon>Arachnida</taxon>
        <taxon>Araneae</taxon>
        <taxon>Araneomorphae</taxon>
        <taxon>Entelegynae</taxon>
        <taxon>Araneoidea</taxon>
        <taxon>Araneidae</taxon>
        <taxon>Argiope</taxon>
    </lineage>
</organism>
<proteinExistence type="predicted"/>
<reference evidence="1" key="1">
    <citation type="journal article" date="2020" name="bioRxiv">
        <title>Chromosome-level reference genome of the European wasp spider Argiope bruennichi: a resource for studies on range expansion and evolutionary adaptation.</title>
        <authorList>
            <person name="Sheffer M.M."/>
            <person name="Hoppe A."/>
            <person name="Krehenwinkel H."/>
            <person name="Uhl G."/>
            <person name="Kuss A.W."/>
            <person name="Jensen L."/>
            <person name="Jensen C."/>
            <person name="Gillespie R.G."/>
            <person name="Hoff K.J."/>
            <person name="Prost S."/>
        </authorList>
    </citation>
    <scope>NUCLEOTIDE SEQUENCE</scope>
</reference>
<evidence type="ECO:0000313" key="2">
    <source>
        <dbReference type="Proteomes" id="UP000807504"/>
    </source>
</evidence>
<dbReference type="Proteomes" id="UP000807504">
    <property type="component" value="Unassembled WGS sequence"/>
</dbReference>
<keyword evidence="2" id="KW-1185">Reference proteome</keyword>
<dbReference type="AlphaFoldDB" id="A0A8T0ERP9"/>
<gene>
    <name evidence="1" type="ORF">HNY73_015131</name>
</gene>
<dbReference type="InterPro" id="IPR005312">
    <property type="entry name" value="DUF1759"/>
</dbReference>